<evidence type="ECO:0000313" key="3">
    <source>
        <dbReference type="Proteomes" id="UP000030742"/>
    </source>
</evidence>
<sequence length="61" mass="6586">MVLLKEDNVPPLHWSLGRIVQVMPGSDGTVRVIKIKAKNGIFTRSATNVSPLPLESDSQSG</sequence>
<dbReference type="Pfam" id="PF18701">
    <property type="entry name" value="DUF5641"/>
    <property type="match status" value="1"/>
</dbReference>
<reference evidence="2 3" key="1">
    <citation type="journal article" date="2013" name="Genome Biol.">
        <title>Draft genome of the mountain pine beetle, Dendroctonus ponderosae Hopkins, a major forest pest.</title>
        <authorList>
            <person name="Keeling C.I."/>
            <person name="Yuen M.M."/>
            <person name="Liao N.Y."/>
            <person name="Docking T.R."/>
            <person name="Chan S.K."/>
            <person name="Taylor G.A."/>
            <person name="Palmquist D.L."/>
            <person name="Jackman S.D."/>
            <person name="Nguyen A."/>
            <person name="Li M."/>
            <person name="Henderson H."/>
            <person name="Janes J.K."/>
            <person name="Zhao Y."/>
            <person name="Pandoh P."/>
            <person name="Moore R."/>
            <person name="Sperling F.A."/>
            <person name="Huber D.P."/>
            <person name="Birol I."/>
            <person name="Jones S.J."/>
            <person name="Bohlmann J."/>
        </authorList>
    </citation>
    <scope>NUCLEOTIDE SEQUENCE</scope>
</reference>
<dbReference type="Proteomes" id="UP000030742">
    <property type="component" value="Unassembled WGS sequence"/>
</dbReference>
<feature type="domain" description="DUF5641" evidence="1">
    <location>
        <begin position="1"/>
        <end position="52"/>
    </location>
</feature>
<evidence type="ECO:0000259" key="1">
    <source>
        <dbReference type="Pfam" id="PF18701"/>
    </source>
</evidence>
<organism evidence="2 3">
    <name type="scientific">Dendroctonus ponderosae</name>
    <name type="common">Mountain pine beetle</name>
    <dbReference type="NCBI Taxonomy" id="77166"/>
    <lineage>
        <taxon>Eukaryota</taxon>
        <taxon>Metazoa</taxon>
        <taxon>Ecdysozoa</taxon>
        <taxon>Arthropoda</taxon>
        <taxon>Hexapoda</taxon>
        <taxon>Insecta</taxon>
        <taxon>Pterygota</taxon>
        <taxon>Neoptera</taxon>
        <taxon>Endopterygota</taxon>
        <taxon>Coleoptera</taxon>
        <taxon>Polyphaga</taxon>
        <taxon>Cucujiformia</taxon>
        <taxon>Curculionidae</taxon>
        <taxon>Scolytinae</taxon>
        <taxon>Dendroctonus</taxon>
    </lineage>
</organism>
<accession>U4UT80</accession>
<evidence type="ECO:0000313" key="2">
    <source>
        <dbReference type="EMBL" id="ERL95738.1"/>
    </source>
</evidence>
<name>U4UT80_DENPD</name>
<protein>
    <recommendedName>
        <fullName evidence="1">DUF5641 domain-containing protein</fullName>
    </recommendedName>
</protein>
<gene>
    <name evidence="2" type="ORF">D910_00188</name>
</gene>
<proteinExistence type="predicted"/>
<dbReference type="InterPro" id="IPR040676">
    <property type="entry name" value="DUF5641"/>
</dbReference>
<dbReference type="AlphaFoldDB" id="U4UT80"/>
<dbReference type="EMBL" id="KI207782">
    <property type="protein sequence ID" value="ERL95738.1"/>
    <property type="molecule type" value="Genomic_DNA"/>
</dbReference>
<feature type="non-terminal residue" evidence="2">
    <location>
        <position position="61"/>
    </location>
</feature>